<proteinExistence type="evidence at protein level"/>
<name>G2LK98_CHLTF</name>
<gene>
    <name evidence="1" type="ordered locus">Cabther_B0587</name>
</gene>
<dbReference type="AlphaFoldDB" id="G2LK98"/>
<evidence type="ECO:0007829" key="3">
    <source>
        <dbReference type="PDB" id="7VZG"/>
    </source>
</evidence>
<reference evidence="3 4" key="2">
    <citation type="journal article" date="2022" name="Nat. Commun.">
        <title>Structure of the Acidobacteria homodimeric reaction center bound with cytochrome c.</title>
        <authorList>
            <person name="Dong S."/>
            <person name="Huang G."/>
            <person name="Wang C."/>
            <person name="Wang J."/>
            <person name="Sui S.F."/>
            <person name="Qin X."/>
        </authorList>
    </citation>
    <scope>STRUCTURE BY ELECTRON MICROSCOPY (2.22 ANGSTROMS)</scope>
</reference>
<dbReference type="Proteomes" id="UP000006791">
    <property type="component" value="Chromosome 2"/>
</dbReference>
<dbReference type="SMR" id="G2LK98"/>
<dbReference type="EMBL" id="CP002515">
    <property type="protein sequence ID" value="AEP13585.1"/>
    <property type="molecule type" value="Genomic_DNA"/>
</dbReference>
<organism evidence="1 2">
    <name type="scientific">Chloracidobacterium thermophilum (strain B)</name>
    <dbReference type="NCBI Taxonomy" id="981222"/>
    <lineage>
        <taxon>Bacteria</taxon>
        <taxon>Pseudomonadati</taxon>
        <taxon>Acidobacteriota</taxon>
        <taxon>Terriglobia</taxon>
        <taxon>Terriglobales</taxon>
        <taxon>Acidobacteriaceae</taxon>
        <taxon>Chloracidobacterium</taxon>
    </lineage>
</organism>
<dbReference type="KEGG" id="ctm:Cabther_B0587"/>
<accession>G2LK98</accession>
<sequence>MTAILLACLFVLGGYAALWGIIKFVVANTKDIAAN</sequence>
<evidence type="ECO:0000313" key="2">
    <source>
        <dbReference type="Proteomes" id="UP000006791"/>
    </source>
</evidence>
<evidence type="ECO:0000313" key="1">
    <source>
        <dbReference type="EMBL" id="AEP13585.1"/>
    </source>
</evidence>
<protein>
    <submittedName>
        <fullName evidence="1">Uncharacterized protein</fullName>
    </submittedName>
</protein>
<dbReference type="STRING" id="981222.Cabther_B0587"/>
<keyword evidence="3 4" id="KW-0002">3D-structure</keyword>
<dbReference type="EMDB" id="EMD-32229"/>
<dbReference type="PDB" id="7VZR">
    <property type="method" value="EM"/>
    <property type="resolution" value="2.22 A"/>
    <property type="chains" value="E/e=1-35"/>
</dbReference>
<keyword evidence="2" id="KW-1185">Reference proteome</keyword>
<evidence type="ECO:0007829" key="4">
    <source>
        <dbReference type="PDB" id="7VZR"/>
    </source>
</evidence>
<dbReference type="PDB" id="7VZG">
    <property type="method" value="EM"/>
    <property type="resolution" value="2.61 A"/>
    <property type="chains" value="E/e=1-35"/>
</dbReference>
<dbReference type="HOGENOM" id="CLU_3364080_0_0_0"/>
<reference evidence="1 2" key="1">
    <citation type="journal article" date="2012" name="Environ. Microbiol.">
        <title>Complete genome of Candidatus Chloracidobacterium thermophilum, a chlorophyll-based photoheterotroph belonging to the phylum Acidobacteria.</title>
        <authorList>
            <person name="Garcia Costas A.M."/>
            <person name="Liu Z."/>
            <person name="Tomsho L.P."/>
            <person name="Schuster S.C."/>
            <person name="Ward D.M."/>
            <person name="Bryant D.A."/>
        </authorList>
    </citation>
    <scope>NUCLEOTIDE SEQUENCE [LARGE SCALE GENOMIC DNA]</scope>
    <source>
        <strain evidence="1 2">B</strain>
    </source>
</reference>